<keyword evidence="2" id="KW-1185">Reference proteome</keyword>
<organism evidence="1 2">
    <name type="scientific">Halorhodospira neutriphila</name>
    <dbReference type="NCBI Taxonomy" id="168379"/>
    <lineage>
        <taxon>Bacteria</taxon>
        <taxon>Pseudomonadati</taxon>
        <taxon>Pseudomonadota</taxon>
        <taxon>Gammaproteobacteria</taxon>
        <taxon>Chromatiales</taxon>
        <taxon>Ectothiorhodospiraceae</taxon>
        <taxon>Halorhodospira</taxon>
    </lineage>
</organism>
<evidence type="ECO:0000313" key="1">
    <source>
        <dbReference type="EMBL" id="MBK1725821.1"/>
    </source>
</evidence>
<evidence type="ECO:0000313" key="2">
    <source>
        <dbReference type="Proteomes" id="UP000738126"/>
    </source>
</evidence>
<accession>A0ABS1E2A4</accession>
<dbReference type="Proteomes" id="UP000738126">
    <property type="component" value="Unassembled WGS sequence"/>
</dbReference>
<gene>
    <name evidence="1" type="ORF">CKO13_02045</name>
</gene>
<evidence type="ECO:0008006" key="3">
    <source>
        <dbReference type="Google" id="ProtNLM"/>
    </source>
</evidence>
<proteinExistence type="predicted"/>
<reference evidence="1 2" key="1">
    <citation type="journal article" date="2020" name="Microorganisms">
        <title>Osmotic Adaptation and Compatible Solute Biosynthesis of Phototrophic Bacteria as Revealed from Genome Analyses.</title>
        <authorList>
            <person name="Imhoff J.F."/>
            <person name="Rahn T."/>
            <person name="Kunzel S."/>
            <person name="Keller A."/>
            <person name="Neulinger S.C."/>
        </authorList>
    </citation>
    <scope>NUCLEOTIDE SEQUENCE [LARGE SCALE GENOMIC DNA]</scope>
    <source>
        <strain evidence="1 2">DSM 15116</strain>
    </source>
</reference>
<sequence length="470" mass="51877">MAFVSTLLVTMDRLRAEDGTQRARYALLRGRRIDRRGSCTLDELGGLRAGRLRASLLSPLTHLERVELEAFRRRLVPFVARRYLDGESIFTEPYRLRTRVARLAEGRADTYMMAMAEDDVALAAEALPRSARPAELLTAGEAAIAALVGRVTREPSMAYWARGTFFLALFIENGRVRWRRTERVFDRGPGAEEEVGGEAGRYERLIDAAESGLTAEHERALRYRFALGDLVGTPMRRDEAAQERSQLEARMAGLLAGAAENAILHEPELYGLAFVPSWADMQEADYQHQVLAHRIATPAAGIAAAVGVALAGAGAYQLSQAVAAEGDLKVAQERYQARRAELQEQRPPAGALEELDAALSLHERERRALRLDRFLAWLAEQIPAEGHVRSLSLEARDGDDEEQPAEAFAADLEVELAGGYDRARGLAEATVSRLGERVELSGSEFRYEPAPERQGRGVLSSRLSVQAEAF</sequence>
<protein>
    <recommendedName>
        <fullName evidence="3">Fimbrial assembly family protein</fullName>
    </recommendedName>
</protein>
<dbReference type="EMBL" id="NRSH01000011">
    <property type="protein sequence ID" value="MBK1725821.1"/>
    <property type="molecule type" value="Genomic_DNA"/>
</dbReference>
<comment type="caution">
    <text evidence="1">The sequence shown here is derived from an EMBL/GenBank/DDBJ whole genome shotgun (WGS) entry which is preliminary data.</text>
</comment>
<dbReference type="RefSeq" id="WP_200256332.1">
    <property type="nucleotide sequence ID" value="NZ_NRSH01000011.1"/>
</dbReference>
<name>A0ABS1E2A4_9GAMM</name>